<feature type="transmembrane region" description="Helical" evidence="11">
    <location>
        <begin position="7"/>
        <end position="27"/>
    </location>
</feature>
<comment type="caution">
    <text evidence="13">The sequence shown here is derived from an EMBL/GenBank/DDBJ whole genome shotgun (WGS) entry which is preliminary data.</text>
</comment>
<dbReference type="Gene3D" id="2.30.42.10">
    <property type="match status" value="1"/>
</dbReference>
<dbReference type="PANTHER" id="PTHR42837">
    <property type="entry name" value="REGULATOR OF SIGMA-E PROTEASE RSEP"/>
    <property type="match status" value="1"/>
</dbReference>
<proteinExistence type="inferred from homology"/>
<gene>
    <name evidence="13" type="primary">rseP</name>
    <name evidence="13" type="ORF">JW984_00555</name>
</gene>
<evidence type="ECO:0000256" key="2">
    <source>
        <dbReference type="ARBA" id="ARBA00004141"/>
    </source>
</evidence>
<keyword evidence="8 11" id="KW-1133">Transmembrane helix</keyword>
<dbReference type="EMBL" id="JAFGIX010000003">
    <property type="protein sequence ID" value="MBN1571668.1"/>
    <property type="molecule type" value="Genomic_DNA"/>
</dbReference>
<keyword evidence="5 11" id="KW-0812">Transmembrane</keyword>
<dbReference type="InterPro" id="IPR004387">
    <property type="entry name" value="Pept_M50_Zn"/>
</dbReference>
<dbReference type="EC" id="3.4.24.-" evidence="11"/>
<feature type="transmembrane region" description="Helical" evidence="11">
    <location>
        <begin position="286"/>
        <end position="306"/>
    </location>
</feature>
<dbReference type="InterPro" id="IPR008915">
    <property type="entry name" value="Peptidase_M50"/>
</dbReference>
<keyword evidence="11" id="KW-0479">Metal-binding</keyword>
<keyword evidence="9 11" id="KW-0482">Metalloprotease</keyword>
<dbReference type="CDD" id="cd06163">
    <property type="entry name" value="S2P-M50_PDZ_RseP-like"/>
    <property type="match status" value="1"/>
</dbReference>
<reference evidence="13" key="1">
    <citation type="journal article" date="2021" name="Environ. Microbiol.">
        <title>Genomic characterization of three novel Desulfobacterota classes expand the metabolic and phylogenetic diversity of the phylum.</title>
        <authorList>
            <person name="Murphy C.L."/>
            <person name="Biggerstaff J."/>
            <person name="Eichhorn A."/>
            <person name="Ewing E."/>
            <person name="Shahan R."/>
            <person name="Soriano D."/>
            <person name="Stewart S."/>
            <person name="VanMol K."/>
            <person name="Walker R."/>
            <person name="Walters P."/>
            <person name="Elshahed M.S."/>
            <person name="Youssef N.H."/>
        </authorList>
    </citation>
    <scope>NUCLEOTIDE SEQUENCE</scope>
    <source>
        <strain evidence="13">Zod_Metabat.24</strain>
    </source>
</reference>
<comment type="similarity">
    <text evidence="3 11">Belongs to the peptidase M50B family.</text>
</comment>
<dbReference type="Pfam" id="PF17820">
    <property type="entry name" value="PDZ_6"/>
    <property type="match status" value="1"/>
</dbReference>
<evidence type="ECO:0000256" key="3">
    <source>
        <dbReference type="ARBA" id="ARBA00007931"/>
    </source>
</evidence>
<feature type="transmembrane region" description="Helical" evidence="11">
    <location>
        <begin position="336"/>
        <end position="355"/>
    </location>
</feature>
<feature type="domain" description="PDZ" evidence="12">
    <location>
        <begin position="128"/>
        <end position="169"/>
    </location>
</feature>
<evidence type="ECO:0000256" key="8">
    <source>
        <dbReference type="ARBA" id="ARBA00022989"/>
    </source>
</evidence>
<dbReference type="GO" id="GO:0006508">
    <property type="term" value="P:proteolysis"/>
    <property type="evidence" value="ECO:0007669"/>
    <property type="project" value="UniProtKB-KW"/>
</dbReference>
<evidence type="ECO:0000256" key="9">
    <source>
        <dbReference type="ARBA" id="ARBA00023049"/>
    </source>
</evidence>
<dbReference type="InterPro" id="IPR001478">
    <property type="entry name" value="PDZ"/>
</dbReference>
<evidence type="ECO:0000256" key="5">
    <source>
        <dbReference type="ARBA" id="ARBA00022692"/>
    </source>
</evidence>
<name>A0A9D8PM11_9DELT</name>
<dbReference type="PROSITE" id="PS50106">
    <property type="entry name" value="PDZ"/>
    <property type="match status" value="1"/>
</dbReference>
<evidence type="ECO:0000256" key="1">
    <source>
        <dbReference type="ARBA" id="ARBA00001947"/>
    </source>
</evidence>
<evidence type="ECO:0000256" key="6">
    <source>
        <dbReference type="ARBA" id="ARBA00022801"/>
    </source>
</evidence>
<dbReference type="InterPro" id="IPR041489">
    <property type="entry name" value="PDZ_6"/>
</dbReference>
<evidence type="ECO:0000259" key="12">
    <source>
        <dbReference type="PROSITE" id="PS50106"/>
    </source>
</evidence>
<dbReference type="GO" id="GO:0046872">
    <property type="term" value="F:metal ion binding"/>
    <property type="evidence" value="ECO:0007669"/>
    <property type="project" value="UniProtKB-KW"/>
</dbReference>
<keyword evidence="10 11" id="KW-0472">Membrane</keyword>
<dbReference type="SMART" id="SM00228">
    <property type="entry name" value="PDZ"/>
    <property type="match status" value="1"/>
</dbReference>
<evidence type="ECO:0000256" key="7">
    <source>
        <dbReference type="ARBA" id="ARBA00022833"/>
    </source>
</evidence>
<reference evidence="13" key="2">
    <citation type="submission" date="2021-01" db="EMBL/GenBank/DDBJ databases">
        <authorList>
            <person name="Hahn C.R."/>
            <person name="Youssef N.H."/>
            <person name="Elshahed M."/>
        </authorList>
    </citation>
    <scope>NUCLEOTIDE SEQUENCE</scope>
    <source>
        <strain evidence="13">Zod_Metabat.24</strain>
    </source>
</reference>
<dbReference type="SUPFAM" id="SSF50156">
    <property type="entry name" value="PDZ domain-like"/>
    <property type="match status" value="1"/>
</dbReference>
<organism evidence="13 14">
    <name type="scientific">Candidatus Zymogenus saltonus</name>
    <dbReference type="NCBI Taxonomy" id="2844893"/>
    <lineage>
        <taxon>Bacteria</taxon>
        <taxon>Deltaproteobacteria</taxon>
        <taxon>Candidatus Zymogenia</taxon>
        <taxon>Candidatus Zymogeniales</taxon>
        <taxon>Candidatus Zymogenaceae</taxon>
        <taxon>Candidatus Zymogenus</taxon>
    </lineage>
</organism>
<protein>
    <recommendedName>
        <fullName evidence="11">Zinc metalloprotease</fullName>
        <ecNumber evidence="11">3.4.24.-</ecNumber>
    </recommendedName>
</protein>
<evidence type="ECO:0000256" key="10">
    <source>
        <dbReference type="ARBA" id="ARBA00023136"/>
    </source>
</evidence>
<dbReference type="GO" id="GO:0004222">
    <property type="term" value="F:metalloendopeptidase activity"/>
    <property type="evidence" value="ECO:0007669"/>
    <property type="project" value="InterPro"/>
</dbReference>
<sequence length="364" mass="39245">MDMAIETAGFFSTAGYFIVVLGILVFVHELGHFLAAKSVGVRVLKFSLGFGPKLIGKKIGHTDYMISMLPLGGYVKMLGENLHDEIQDKEKSESFLAQNNFKKSVIVVAGPLFNFIFAVVAYWAVFMIGISVPVDVPVVGSLSEGYPAAEAGLMTGDRIVSINGEAVESWEGMSEMIRASGGSAVELKVLRGDEEMAFSITPKVGEGIGEDFTPKEYYMIGISPTFELKRYGPIKAVDLGLKQTGMIIRVTFKVIGKMFSGDIPLNNIGGPILIAQVAGEAGRGGLAHFLGFLALISINLGILNLLPVPVLDGGHLLFFIIESVIRRPISLKVKEVALQIGLLLLVLLMIMAFYFDIARIISPG</sequence>
<comment type="subcellular location">
    <subcellularLocation>
        <location evidence="2">Membrane</location>
        <topology evidence="2">Multi-pass membrane protein</topology>
    </subcellularLocation>
</comment>
<dbReference type="GO" id="GO:0016020">
    <property type="term" value="C:membrane"/>
    <property type="evidence" value="ECO:0007669"/>
    <property type="project" value="UniProtKB-SubCell"/>
</dbReference>
<accession>A0A9D8PM11</accession>
<keyword evidence="6 11" id="KW-0378">Hydrolase</keyword>
<evidence type="ECO:0000256" key="4">
    <source>
        <dbReference type="ARBA" id="ARBA00022670"/>
    </source>
</evidence>
<comment type="cofactor">
    <cofactor evidence="1 11">
        <name>Zn(2+)</name>
        <dbReference type="ChEBI" id="CHEBI:29105"/>
    </cofactor>
</comment>
<dbReference type="NCBIfam" id="TIGR00054">
    <property type="entry name" value="RIP metalloprotease RseP"/>
    <property type="match status" value="1"/>
</dbReference>
<evidence type="ECO:0000313" key="13">
    <source>
        <dbReference type="EMBL" id="MBN1571668.1"/>
    </source>
</evidence>
<feature type="transmembrane region" description="Helical" evidence="11">
    <location>
        <begin position="105"/>
        <end position="125"/>
    </location>
</feature>
<evidence type="ECO:0000256" key="11">
    <source>
        <dbReference type="RuleBase" id="RU362031"/>
    </source>
</evidence>
<keyword evidence="7 11" id="KW-0862">Zinc</keyword>
<dbReference type="PANTHER" id="PTHR42837:SF2">
    <property type="entry name" value="MEMBRANE METALLOPROTEASE ARASP2, CHLOROPLASTIC-RELATED"/>
    <property type="match status" value="1"/>
</dbReference>
<keyword evidence="4" id="KW-0645">Protease</keyword>
<dbReference type="CDD" id="cd23081">
    <property type="entry name" value="cpPDZ_EcRseP-like"/>
    <property type="match status" value="1"/>
</dbReference>
<dbReference type="AlphaFoldDB" id="A0A9D8PM11"/>
<evidence type="ECO:0000313" key="14">
    <source>
        <dbReference type="Proteomes" id="UP000809273"/>
    </source>
</evidence>
<dbReference type="Proteomes" id="UP000809273">
    <property type="component" value="Unassembled WGS sequence"/>
</dbReference>
<dbReference type="InterPro" id="IPR036034">
    <property type="entry name" value="PDZ_sf"/>
</dbReference>
<dbReference type="Pfam" id="PF02163">
    <property type="entry name" value="Peptidase_M50"/>
    <property type="match status" value="1"/>
</dbReference>